<protein>
    <submittedName>
        <fullName evidence="2">Uncharacterized protein</fullName>
    </submittedName>
</protein>
<evidence type="ECO:0000313" key="3">
    <source>
        <dbReference type="Proteomes" id="UP000050326"/>
    </source>
</evidence>
<reference evidence="2 3" key="1">
    <citation type="submission" date="2015-09" db="EMBL/GenBank/DDBJ databases">
        <title>Genome sequence of Oxobacter pfennigii DSM 3222.</title>
        <authorList>
            <person name="Poehlein A."/>
            <person name="Bengelsdorf F.R."/>
            <person name="Schiel-Bengelsdorf B."/>
            <person name="Duerre P."/>
            <person name="Daniel R."/>
        </authorList>
    </citation>
    <scope>NUCLEOTIDE SEQUENCE [LARGE SCALE GENOMIC DNA]</scope>
    <source>
        <strain evidence="2 3">DSM 3222</strain>
    </source>
</reference>
<comment type="caution">
    <text evidence="2">The sequence shown here is derived from an EMBL/GenBank/DDBJ whole genome shotgun (WGS) entry which is preliminary data.</text>
</comment>
<sequence length="91" mass="10469">MNNTDREKKKCNNQKLIGKKRFILIYGVLLWGVYGSLIFGILTIFFNPNPKNYNIASIVARFVSYAIIFGLGGIVVSMVQWNFKSKKYDNK</sequence>
<dbReference type="OrthoDB" id="2970479at2"/>
<keyword evidence="1" id="KW-0812">Transmembrane</keyword>
<name>A0A0P8YCC6_9CLOT</name>
<organism evidence="2 3">
    <name type="scientific">Oxobacter pfennigii</name>
    <dbReference type="NCBI Taxonomy" id="36849"/>
    <lineage>
        <taxon>Bacteria</taxon>
        <taxon>Bacillati</taxon>
        <taxon>Bacillota</taxon>
        <taxon>Clostridia</taxon>
        <taxon>Eubacteriales</taxon>
        <taxon>Clostridiaceae</taxon>
        <taxon>Oxobacter</taxon>
    </lineage>
</organism>
<proteinExistence type="predicted"/>
<evidence type="ECO:0000256" key="1">
    <source>
        <dbReference type="SAM" id="Phobius"/>
    </source>
</evidence>
<keyword evidence="1" id="KW-1133">Transmembrane helix</keyword>
<dbReference type="RefSeq" id="WP_054874921.1">
    <property type="nucleotide sequence ID" value="NZ_LKET01000029.1"/>
</dbReference>
<gene>
    <name evidence="2" type="ORF">OXPF_18830</name>
</gene>
<keyword evidence="1" id="KW-0472">Membrane</keyword>
<feature type="transmembrane region" description="Helical" evidence="1">
    <location>
        <begin position="58"/>
        <end position="81"/>
    </location>
</feature>
<dbReference type="Proteomes" id="UP000050326">
    <property type="component" value="Unassembled WGS sequence"/>
</dbReference>
<feature type="transmembrane region" description="Helical" evidence="1">
    <location>
        <begin position="21"/>
        <end position="46"/>
    </location>
</feature>
<dbReference type="EMBL" id="LKET01000029">
    <property type="protein sequence ID" value="KPU44797.1"/>
    <property type="molecule type" value="Genomic_DNA"/>
</dbReference>
<accession>A0A0P8YCC6</accession>
<evidence type="ECO:0000313" key="2">
    <source>
        <dbReference type="EMBL" id="KPU44797.1"/>
    </source>
</evidence>
<keyword evidence="3" id="KW-1185">Reference proteome</keyword>
<dbReference type="AlphaFoldDB" id="A0A0P8YCC6"/>